<feature type="transmembrane region" description="Helical" evidence="1">
    <location>
        <begin position="44"/>
        <end position="63"/>
    </location>
</feature>
<accession>A0ABT2W1M0</accession>
<protein>
    <submittedName>
        <fullName evidence="2">Uncharacterized protein</fullName>
    </submittedName>
</protein>
<sequence length="89" mass="10158">MKNTNDHLEVFSNIQEAKISDVVYEKILNKIENQKTTGFSVNQIWTYGIAASVVFILSIFTVLHNDTNENSTKQLAENMNIIPHNSLYN</sequence>
<organism evidence="2 3">
    <name type="scientific">Chryseobacterium edaphi</name>
    <dbReference type="NCBI Taxonomy" id="2976532"/>
    <lineage>
        <taxon>Bacteria</taxon>
        <taxon>Pseudomonadati</taxon>
        <taxon>Bacteroidota</taxon>
        <taxon>Flavobacteriia</taxon>
        <taxon>Flavobacteriales</taxon>
        <taxon>Weeksellaceae</taxon>
        <taxon>Chryseobacterium group</taxon>
        <taxon>Chryseobacterium</taxon>
    </lineage>
</organism>
<keyword evidence="1" id="KW-0472">Membrane</keyword>
<dbReference type="RefSeq" id="WP_263001599.1">
    <property type="nucleotide sequence ID" value="NZ_JAOTEM010000001.1"/>
</dbReference>
<dbReference type="EMBL" id="JAOTEM010000001">
    <property type="protein sequence ID" value="MCU7616138.1"/>
    <property type="molecule type" value="Genomic_DNA"/>
</dbReference>
<reference evidence="3" key="1">
    <citation type="submission" date="2023-07" db="EMBL/GenBank/DDBJ databases">
        <title>Chryseobacterium sp. strain PBS4-4 Genome sequencing and assembly.</title>
        <authorList>
            <person name="Jung Y."/>
        </authorList>
    </citation>
    <scope>NUCLEOTIDE SEQUENCE [LARGE SCALE GENOMIC DNA]</scope>
    <source>
        <strain evidence="3">PBS4-4</strain>
    </source>
</reference>
<gene>
    <name evidence="2" type="ORF">NZ698_02910</name>
</gene>
<comment type="caution">
    <text evidence="2">The sequence shown here is derived from an EMBL/GenBank/DDBJ whole genome shotgun (WGS) entry which is preliminary data.</text>
</comment>
<evidence type="ECO:0000313" key="3">
    <source>
        <dbReference type="Proteomes" id="UP001208649"/>
    </source>
</evidence>
<keyword evidence="1" id="KW-1133">Transmembrane helix</keyword>
<keyword evidence="1" id="KW-0812">Transmembrane</keyword>
<evidence type="ECO:0000313" key="2">
    <source>
        <dbReference type="EMBL" id="MCU7616138.1"/>
    </source>
</evidence>
<evidence type="ECO:0000256" key="1">
    <source>
        <dbReference type="SAM" id="Phobius"/>
    </source>
</evidence>
<dbReference type="Proteomes" id="UP001208649">
    <property type="component" value="Unassembled WGS sequence"/>
</dbReference>
<proteinExistence type="predicted"/>
<name>A0ABT2W1M0_9FLAO</name>
<keyword evidence="3" id="KW-1185">Reference proteome</keyword>